<organism evidence="2 3">
    <name type="scientific">Pleurodeles waltl</name>
    <name type="common">Iberian ribbed newt</name>
    <dbReference type="NCBI Taxonomy" id="8319"/>
    <lineage>
        <taxon>Eukaryota</taxon>
        <taxon>Metazoa</taxon>
        <taxon>Chordata</taxon>
        <taxon>Craniata</taxon>
        <taxon>Vertebrata</taxon>
        <taxon>Euteleostomi</taxon>
        <taxon>Amphibia</taxon>
        <taxon>Batrachia</taxon>
        <taxon>Caudata</taxon>
        <taxon>Salamandroidea</taxon>
        <taxon>Salamandridae</taxon>
        <taxon>Pleurodelinae</taxon>
        <taxon>Pleurodeles</taxon>
    </lineage>
</organism>
<gene>
    <name evidence="2" type="ORF">NDU88_002685</name>
</gene>
<feature type="region of interest" description="Disordered" evidence="1">
    <location>
        <begin position="17"/>
        <end position="40"/>
    </location>
</feature>
<name>A0AAV7WM69_PLEWA</name>
<keyword evidence="3" id="KW-1185">Reference proteome</keyword>
<dbReference type="Proteomes" id="UP001066276">
    <property type="component" value="Chromosome 1_1"/>
</dbReference>
<evidence type="ECO:0000313" key="3">
    <source>
        <dbReference type="Proteomes" id="UP001066276"/>
    </source>
</evidence>
<comment type="caution">
    <text evidence="2">The sequence shown here is derived from an EMBL/GenBank/DDBJ whole genome shotgun (WGS) entry which is preliminary data.</text>
</comment>
<evidence type="ECO:0000256" key="1">
    <source>
        <dbReference type="SAM" id="MobiDB-lite"/>
    </source>
</evidence>
<proteinExistence type="predicted"/>
<reference evidence="2" key="1">
    <citation type="journal article" date="2022" name="bioRxiv">
        <title>Sequencing and chromosome-scale assembly of the giantPleurodeles waltlgenome.</title>
        <authorList>
            <person name="Brown T."/>
            <person name="Elewa A."/>
            <person name="Iarovenko S."/>
            <person name="Subramanian E."/>
            <person name="Araus A.J."/>
            <person name="Petzold A."/>
            <person name="Susuki M."/>
            <person name="Suzuki K.-i.T."/>
            <person name="Hayashi T."/>
            <person name="Toyoda A."/>
            <person name="Oliveira C."/>
            <person name="Osipova E."/>
            <person name="Leigh N.D."/>
            <person name="Simon A."/>
            <person name="Yun M.H."/>
        </authorList>
    </citation>
    <scope>NUCLEOTIDE SEQUENCE</scope>
    <source>
        <strain evidence="2">20211129_DDA</strain>
        <tissue evidence="2">Liver</tissue>
    </source>
</reference>
<accession>A0AAV7WM69</accession>
<protein>
    <submittedName>
        <fullName evidence="2">Uncharacterized protein</fullName>
    </submittedName>
</protein>
<dbReference type="AlphaFoldDB" id="A0AAV7WM69"/>
<sequence length="144" mass="15945">MSPGRPGRFAQACFVDRASGDKERRKHGAAQGGEAAVAARRPQLRCGNNRFSVGRVRHIPPPHPHLFFHKFAHRMFLFPGQAGRPGRAFFRQGGDSPFTRSTVWQVQMLPDATGAAGVLANFGDGRYSTAIRLEPNLLRQEYGF</sequence>
<dbReference type="EMBL" id="JANPWB010000001">
    <property type="protein sequence ID" value="KAJ1215075.1"/>
    <property type="molecule type" value="Genomic_DNA"/>
</dbReference>
<evidence type="ECO:0000313" key="2">
    <source>
        <dbReference type="EMBL" id="KAJ1215075.1"/>
    </source>
</evidence>